<evidence type="ECO:0000313" key="1">
    <source>
        <dbReference type="EMBL" id="KAJ7773424.1"/>
    </source>
</evidence>
<gene>
    <name evidence="1" type="ORF">B0H16DRAFT_149066</name>
</gene>
<reference evidence="1" key="1">
    <citation type="submission" date="2023-03" db="EMBL/GenBank/DDBJ databases">
        <title>Massive genome expansion in bonnet fungi (Mycena s.s.) driven by repeated elements and novel gene families across ecological guilds.</title>
        <authorList>
            <consortium name="Lawrence Berkeley National Laboratory"/>
            <person name="Harder C.B."/>
            <person name="Miyauchi S."/>
            <person name="Viragh M."/>
            <person name="Kuo A."/>
            <person name="Thoen E."/>
            <person name="Andreopoulos B."/>
            <person name="Lu D."/>
            <person name="Skrede I."/>
            <person name="Drula E."/>
            <person name="Henrissat B."/>
            <person name="Morin E."/>
            <person name="Kohler A."/>
            <person name="Barry K."/>
            <person name="LaButti K."/>
            <person name="Morin E."/>
            <person name="Salamov A."/>
            <person name="Lipzen A."/>
            <person name="Mereny Z."/>
            <person name="Hegedus B."/>
            <person name="Baldrian P."/>
            <person name="Stursova M."/>
            <person name="Weitz H."/>
            <person name="Taylor A."/>
            <person name="Grigoriev I.V."/>
            <person name="Nagy L.G."/>
            <person name="Martin F."/>
            <person name="Kauserud H."/>
        </authorList>
    </citation>
    <scope>NUCLEOTIDE SEQUENCE</scope>
    <source>
        <strain evidence="1">CBHHK182m</strain>
    </source>
</reference>
<keyword evidence="2" id="KW-1185">Reference proteome</keyword>
<protein>
    <submittedName>
        <fullName evidence="1">Uncharacterized protein</fullName>
    </submittedName>
</protein>
<proteinExistence type="predicted"/>
<comment type="caution">
    <text evidence="1">The sequence shown here is derived from an EMBL/GenBank/DDBJ whole genome shotgun (WGS) entry which is preliminary data.</text>
</comment>
<dbReference type="Proteomes" id="UP001215598">
    <property type="component" value="Unassembled WGS sequence"/>
</dbReference>
<evidence type="ECO:0000313" key="2">
    <source>
        <dbReference type="Proteomes" id="UP001215598"/>
    </source>
</evidence>
<sequence>MLVRGRLFYGRAMLQRRSKQIAVGLPPKHILNRLNPPQPKIAAEDYVEPNARQQMDDARHLAKYVFARQYGLASPFKFQTPKYASLKIPNFNDREDEIKGTCKTPKRLREVIPMLEKLLWRHGKCGYKPLRDHACPSKVKALRREDIDSSGILVRALFLTQSEALSRRWG</sequence>
<name>A0AAD7NSA4_9AGAR</name>
<organism evidence="1 2">
    <name type="scientific">Mycena metata</name>
    <dbReference type="NCBI Taxonomy" id="1033252"/>
    <lineage>
        <taxon>Eukaryota</taxon>
        <taxon>Fungi</taxon>
        <taxon>Dikarya</taxon>
        <taxon>Basidiomycota</taxon>
        <taxon>Agaricomycotina</taxon>
        <taxon>Agaricomycetes</taxon>
        <taxon>Agaricomycetidae</taxon>
        <taxon>Agaricales</taxon>
        <taxon>Marasmiineae</taxon>
        <taxon>Mycenaceae</taxon>
        <taxon>Mycena</taxon>
    </lineage>
</organism>
<accession>A0AAD7NSA4</accession>
<dbReference type="Gene3D" id="1.10.132.70">
    <property type="match status" value="1"/>
</dbReference>
<dbReference type="AlphaFoldDB" id="A0AAD7NSA4"/>
<dbReference type="EMBL" id="JARKIB010000013">
    <property type="protein sequence ID" value="KAJ7773424.1"/>
    <property type="molecule type" value="Genomic_DNA"/>
</dbReference>